<accession>A0A9D4QU66</accession>
<evidence type="ECO:0000256" key="1">
    <source>
        <dbReference type="ARBA" id="ARBA00023054"/>
    </source>
</evidence>
<dbReference type="OrthoDB" id="10014002at2759"/>
<dbReference type="AlphaFoldDB" id="A0A9D4QU66"/>
<reference evidence="4" key="2">
    <citation type="submission" date="2020-11" db="EMBL/GenBank/DDBJ databases">
        <authorList>
            <person name="McCartney M.A."/>
            <person name="Auch B."/>
            <person name="Kono T."/>
            <person name="Mallez S."/>
            <person name="Becker A."/>
            <person name="Gohl D.M."/>
            <person name="Silverstein K.A.T."/>
            <person name="Koren S."/>
            <person name="Bechman K.B."/>
            <person name="Herman A."/>
            <person name="Abrahante J.E."/>
            <person name="Garbe J."/>
        </authorList>
    </citation>
    <scope>NUCLEOTIDE SEQUENCE</scope>
    <source>
        <strain evidence="4">Duluth1</strain>
        <tissue evidence="4">Whole animal</tissue>
    </source>
</reference>
<evidence type="ECO:0000256" key="2">
    <source>
        <dbReference type="ARBA" id="ARBA00046344"/>
    </source>
</evidence>
<sequence>MSHKTSSSQVFPPVEGYGQQQNQQYQQKRSRMKQEFTAIQVGDPHTEEETLMLQMRGGTPPRRRSPTSDRNRDNETKSRLDDLLSRQDQLLNHQMQVSSRQTEIADHLRNQNQSMNEALLKQILANKDSMIASLANQQAAELDDHGRDLLQQHIKYMVAIIRRLNADIEGLEAELKGRDIAVIGTNAAVNKLEVHHVTMLHDLRGRIVRCDTAIGKHSKDIGLLLGEIRRLEAMIYGLREKMNGDIHRLEAEMMSITAELERQHGVQRSEVGSLHKETLHRIQMLEDRQQHNMAEWRESLDGNRSNIEHYLDKMDAKFKAMIDKATAGWGNLMGQVDVQIDKNMVAILSRLNRLDEQMAKERQTSKQMHQNIETQVLATIQDSLSYNNAELAKAKLEFRNGLTELQESLANLKRVVEGRRKLMGHQIKRDLGTIRKALFMEMPPQEQGTTVVVKNVDRSMEW</sequence>
<organism evidence="4 5">
    <name type="scientific">Dreissena polymorpha</name>
    <name type="common">Zebra mussel</name>
    <name type="synonym">Mytilus polymorpha</name>
    <dbReference type="NCBI Taxonomy" id="45954"/>
    <lineage>
        <taxon>Eukaryota</taxon>
        <taxon>Metazoa</taxon>
        <taxon>Spiralia</taxon>
        <taxon>Lophotrochozoa</taxon>
        <taxon>Mollusca</taxon>
        <taxon>Bivalvia</taxon>
        <taxon>Autobranchia</taxon>
        <taxon>Heteroconchia</taxon>
        <taxon>Euheterodonta</taxon>
        <taxon>Imparidentia</taxon>
        <taxon>Neoheterodontei</taxon>
        <taxon>Myida</taxon>
        <taxon>Dreissenoidea</taxon>
        <taxon>Dreissenidae</taxon>
        <taxon>Dreissena</taxon>
    </lineage>
</organism>
<protein>
    <submittedName>
        <fullName evidence="4">Uncharacterized protein</fullName>
    </submittedName>
</protein>
<dbReference type="Proteomes" id="UP000828390">
    <property type="component" value="Unassembled WGS sequence"/>
</dbReference>
<name>A0A9D4QU66_DREPO</name>
<dbReference type="PANTHER" id="PTHR22420">
    <property type="entry name" value="PROTEIN FAM81A"/>
    <property type="match status" value="1"/>
</dbReference>
<evidence type="ECO:0000313" key="5">
    <source>
        <dbReference type="Proteomes" id="UP000828390"/>
    </source>
</evidence>
<reference evidence="4" key="1">
    <citation type="journal article" date="2019" name="bioRxiv">
        <title>The Genome of the Zebra Mussel, Dreissena polymorpha: A Resource for Invasive Species Research.</title>
        <authorList>
            <person name="McCartney M.A."/>
            <person name="Auch B."/>
            <person name="Kono T."/>
            <person name="Mallez S."/>
            <person name="Zhang Y."/>
            <person name="Obille A."/>
            <person name="Becker A."/>
            <person name="Abrahante J.E."/>
            <person name="Garbe J."/>
            <person name="Badalamenti J.P."/>
            <person name="Herman A."/>
            <person name="Mangelson H."/>
            <person name="Liachko I."/>
            <person name="Sullivan S."/>
            <person name="Sone E.D."/>
            <person name="Koren S."/>
            <person name="Silverstein K.A.T."/>
            <person name="Beckman K.B."/>
            <person name="Gohl D.M."/>
        </authorList>
    </citation>
    <scope>NUCLEOTIDE SEQUENCE</scope>
    <source>
        <strain evidence="4">Duluth1</strain>
        <tissue evidence="4">Whole animal</tissue>
    </source>
</reference>
<gene>
    <name evidence="4" type="ORF">DPMN_115881</name>
</gene>
<feature type="compositionally biased region" description="Basic and acidic residues" evidence="3">
    <location>
        <begin position="66"/>
        <end position="80"/>
    </location>
</feature>
<keyword evidence="5" id="KW-1185">Reference proteome</keyword>
<feature type="compositionally biased region" description="Polar residues" evidence="3">
    <location>
        <begin position="1"/>
        <end position="10"/>
    </location>
</feature>
<feature type="compositionally biased region" description="Low complexity" evidence="3">
    <location>
        <begin position="16"/>
        <end position="27"/>
    </location>
</feature>
<comment type="caution">
    <text evidence="4">The sequence shown here is derived from an EMBL/GenBank/DDBJ whole genome shotgun (WGS) entry which is preliminary data.</text>
</comment>
<dbReference type="InterPro" id="IPR029619">
    <property type="entry name" value="FAM81"/>
</dbReference>
<feature type="region of interest" description="Disordered" evidence="3">
    <location>
        <begin position="1"/>
        <end position="80"/>
    </location>
</feature>
<keyword evidence="1" id="KW-0175">Coiled coil</keyword>
<comment type="similarity">
    <text evidence="2">Belongs to the FAM81 family.</text>
</comment>
<evidence type="ECO:0000256" key="3">
    <source>
        <dbReference type="SAM" id="MobiDB-lite"/>
    </source>
</evidence>
<dbReference type="EMBL" id="JAIWYP010000004">
    <property type="protein sequence ID" value="KAH3842385.1"/>
    <property type="molecule type" value="Genomic_DNA"/>
</dbReference>
<evidence type="ECO:0000313" key="4">
    <source>
        <dbReference type="EMBL" id="KAH3842385.1"/>
    </source>
</evidence>
<dbReference type="PANTHER" id="PTHR22420:SF4">
    <property type="entry name" value="PROTEIN FAM81A"/>
    <property type="match status" value="1"/>
</dbReference>
<proteinExistence type="inferred from homology"/>